<dbReference type="FunFam" id="3.40.50.300:FF:000011">
    <property type="entry name" value="Putative ABC transporter ATP-binding component"/>
    <property type="match status" value="1"/>
</dbReference>
<dbReference type="PROSITE" id="PS00211">
    <property type="entry name" value="ABC_TRANSPORTER_1"/>
    <property type="match status" value="2"/>
</dbReference>
<sequence length="785" mass="84690">MGLSVVGLEITVCIAASALCKGKGTSLPRAFRSSEVSVAAFSKDLRKTFFESGEGSSRISRFSSFSGPRAALAFENATGIELGNGDGGNSLELGFQPRNSDNETSGAVLQVENLTLSAGDRDLISGGEWRLMPGQHTGIVGVNGCGKSTLLRAIVGALEFQSGSITLAPGTELAYLEQTAVSGSTRTVWNEVGSRMVAVKSALHELELAGKAVEVAGEKELEAAIERLGKAQDRVEALDGYRIDETISGVLNGLGFETSDWTRSCQEFSGGWQMRIALARLLLAQKCHLGRSLLILDEPTNHLDTKAKLWLAKYLKTVTAAVVLVSHEQKFLEEVCDHIVEVRGTKLHHYTGSYSKFLRTREAQQQQALQAYQAQQAEIARLQNFVDRFGAKATKASAANSKKKAIERIRGEMLEVAPTAAMGDAGGDKSRISVKLPKPPPCAREVISLKKAAVGYDNCEPLLQNVNMKLETGMRLVILGPNGCGKSTLMRAMAGISAVKDGTRHVGMGVEIGVFTQDLAQDLPGEKSGLDFVLEVAREKDVTITDGYARTALGALGLSGDAALRPIKALSGGEKARVALGVFMLRPYNCLLLDEASNHLDHVSALGLARSLSEFQGALVAISHDQKFCEALNPTHIARVDPNGSVTVSNCIFGKVEASPNGMVSQSSPTKKEVSNGTASKSEVETKNLKSGRAELKPSQPSSYQDRKRVQQLRSLIEKKLKQLEDVEGQVAAFDEEMMRAGSDVKKAMEILEKKKKVEDEAREIELQWETMEQELQQITERLST</sequence>
<protein>
    <recommendedName>
        <fullName evidence="5">ABC transporter domain-containing protein</fullName>
    </recommendedName>
</protein>
<dbReference type="InterPro" id="IPR003439">
    <property type="entry name" value="ABC_transporter-like_ATP-bd"/>
</dbReference>
<reference evidence="6 7" key="1">
    <citation type="submission" date="2024-09" db="EMBL/GenBank/DDBJ databases">
        <title>Chromosome-scale assembly of Riccia sorocarpa.</title>
        <authorList>
            <person name="Paukszto L."/>
        </authorList>
    </citation>
    <scope>NUCLEOTIDE SEQUENCE [LARGE SCALE GENOMIC DNA]</scope>
    <source>
        <strain evidence="6">LP-2024</strain>
        <tissue evidence="6">Aerial parts of the thallus</tissue>
    </source>
</reference>
<dbReference type="AlphaFoldDB" id="A0ABD3H513"/>
<feature type="region of interest" description="Disordered" evidence="4">
    <location>
        <begin position="660"/>
        <end position="708"/>
    </location>
</feature>
<name>A0ABD3H513_9MARC</name>
<keyword evidence="3" id="KW-0067">ATP-binding</keyword>
<dbReference type="EMBL" id="JBJQOH010000006">
    <property type="protein sequence ID" value="KAL3685846.1"/>
    <property type="molecule type" value="Genomic_DNA"/>
</dbReference>
<dbReference type="PANTHER" id="PTHR19211:SF133">
    <property type="entry name" value="ABC TRANSPORTER FAMILY PROTEIN"/>
    <property type="match status" value="1"/>
</dbReference>
<evidence type="ECO:0000256" key="2">
    <source>
        <dbReference type="ARBA" id="ARBA00022741"/>
    </source>
</evidence>
<dbReference type="InterPro" id="IPR017871">
    <property type="entry name" value="ABC_transporter-like_CS"/>
</dbReference>
<accession>A0ABD3H513</accession>
<comment type="caution">
    <text evidence="6">The sequence shown here is derived from an EMBL/GenBank/DDBJ whole genome shotgun (WGS) entry which is preliminary data.</text>
</comment>
<keyword evidence="7" id="KW-1185">Reference proteome</keyword>
<feature type="domain" description="ABC transporter" evidence="5">
    <location>
        <begin position="444"/>
        <end position="668"/>
    </location>
</feature>
<organism evidence="6 7">
    <name type="scientific">Riccia sorocarpa</name>
    <dbReference type="NCBI Taxonomy" id="122646"/>
    <lineage>
        <taxon>Eukaryota</taxon>
        <taxon>Viridiplantae</taxon>
        <taxon>Streptophyta</taxon>
        <taxon>Embryophyta</taxon>
        <taxon>Marchantiophyta</taxon>
        <taxon>Marchantiopsida</taxon>
        <taxon>Marchantiidae</taxon>
        <taxon>Marchantiales</taxon>
        <taxon>Ricciaceae</taxon>
        <taxon>Riccia</taxon>
    </lineage>
</organism>
<dbReference type="Gene3D" id="3.40.50.300">
    <property type="entry name" value="P-loop containing nucleotide triphosphate hydrolases"/>
    <property type="match status" value="2"/>
</dbReference>
<dbReference type="Proteomes" id="UP001633002">
    <property type="component" value="Unassembled WGS sequence"/>
</dbReference>
<dbReference type="Pfam" id="PF12848">
    <property type="entry name" value="ABC_tran_Xtn"/>
    <property type="match status" value="1"/>
</dbReference>
<keyword evidence="2" id="KW-0547">Nucleotide-binding</keyword>
<dbReference type="InterPro" id="IPR032781">
    <property type="entry name" value="ABC_tran_Xtn"/>
</dbReference>
<dbReference type="InterPro" id="IPR003593">
    <property type="entry name" value="AAA+_ATPase"/>
</dbReference>
<evidence type="ECO:0000313" key="7">
    <source>
        <dbReference type="Proteomes" id="UP001633002"/>
    </source>
</evidence>
<gene>
    <name evidence="6" type="ORF">R1sor_003868</name>
</gene>
<dbReference type="InterPro" id="IPR050611">
    <property type="entry name" value="ABCF"/>
</dbReference>
<dbReference type="PANTHER" id="PTHR19211">
    <property type="entry name" value="ATP-BINDING TRANSPORT PROTEIN-RELATED"/>
    <property type="match status" value="1"/>
</dbReference>
<feature type="compositionally biased region" description="Polar residues" evidence="4">
    <location>
        <begin position="662"/>
        <end position="681"/>
    </location>
</feature>
<keyword evidence="1" id="KW-0677">Repeat</keyword>
<dbReference type="CDD" id="cd03221">
    <property type="entry name" value="ABCF_EF-3"/>
    <property type="match status" value="2"/>
</dbReference>
<evidence type="ECO:0000256" key="1">
    <source>
        <dbReference type="ARBA" id="ARBA00022737"/>
    </source>
</evidence>
<dbReference type="GO" id="GO:0005524">
    <property type="term" value="F:ATP binding"/>
    <property type="evidence" value="ECO:0007669"/>
    <property type="project" value="UniProtKB-KW"/>
</dbReference>
<evidence type="ECO:0000256" key="4">
    <source>
        <dbReference type="SAM" id="MobiDB-lite"/>
    </source>
</evidence>
<evidence type="ECO:0000256" key="3">
    <source>
        <dbReference type="ARBA" id="ARBA00022840"/>
    </source>
</evidence>
<evidence type="ECO:0000259" key="5">
    <source>
        <dbReference type="PROSITE" id="PS50893"/>
    </source>
</evidence>
<dbReference type="InterPro" id="IPR027417">
    <property type="entry name" value="P-loop_NTPase"/>
</dbReference>
<dbReference type="SMART" id="SM00382">
    <property type="entry name" value="AAA"/>
    <property type="match status" value="2"/>
</dbReference>
<dbReference type="PROSITE" id="PS50893">
    <property type="entry name" value="ABC_TRANSPORTER_2"/>
    <property type="match status" value="2"/>
</dbReference>
<feature type="compositionally biased region" description="Basic and acidic residues" evidence="4">
    <location>
        <begin position="682"/>
        <end position="696"/>
    </location>
</feature>
<evidence type="ECO:0000313" key="6">
    <source>
        <dbReference type="EMBL" id="KAL3685846.1"/>
    </source>
</evidence>
<feature type="domain" description="ABC transporter" evidence="5">
    <location>
        <begin position="109"/>
        <end position="369"/>
    </location>
</feature>
<dbReference type="Pfam" id="PF00005">
    <property type="entry name" value="ABC_tran"/>
    <property type="match status" value="2"/>
</dbReference>
<dbReference type="SUPFAM" id="SSF52540">
    <property type="entry name" value="P-loop containing nucleoside triphosphate hydrolases"/>
    <property type="match status" value="2"/>
</dbReference>
<proteinExistence type="predicted"/>